<comment type="similarity">
    <text evidence="1 4">Belongs to the D-isomer specific 2-hydroxyacid dehydrogenase family.</text>
</comment>
<dbReference type="Gene3D" id="3.40.50.720">
    <property type="entry name" value="NAD(P)-binding Rossmann-like Domain"/>
    <property type="match status" value="2"/>
</dbReference>
<evidence type="ECO:0000259" key="6">
    <source>
        <dbReference type="Pfam" id="PF02826"/>
    </source>
</evidence>
<dbReference type="CDD" id="cd05300">
    <property type="entry name" value="2-Hacid_dh_1"/>
    <property type="match status" value="1"/>
</dbReference>
<proteinExistence type="inferred from homology"/>
<dbReference type="InterPro" id="IPR036291">
    <property type="entry name" value="NAD(P)-bd_dom_sf"/>
</dbReference>
<dbReference type="EMBL" id="DQHO01000013">
    <property type="protein sequence ID" value="HCS93425.1"/>
    <property type="molecule type" value="Genomic_DNA"/>
</dbReference>
<evidence type="ECO:0000313" key="7">
    <source>
        <dbReference type="EMBL" id="HCS93425.1"/>
    </source>
</evidence>
<accession>A0A3D4S3M5</accession>
<dbReference type="SUPFAM" id="SSF51735">
    <property type="entry name" value="NAD(P)-binding Rossmann-fold domains"/>
    <property type="match status" value="1"/>
</dbReference>
<dbReference type="Proteomes" id="UP000262195">
    <property type="component" value="Unassembled WGS sequence"/>
</dbReference>
<dbReference type="Pfam" id="PF00389">
    <property type="entry name" value="2-Hacid_dh"/>
    <property type="match status" value="1"/>
</dbReference>
<dbReference type="InterPro" id="IPR006139">
    <property type="entry name" value="D-isomer_2_OHA_DH_cat_dom"/>
</dbReference>
<sequence>MKVLTFYPTKPEILELIKEKHPEIELIEAEPSQTIDNTPDDITVILAKTLNLKNVTHYPKSLKLIQLASAGFDGIDLDLLKDHHIKLCNAHGVPTVGVAEYVMGAILAKARLLLDSVIDHSWERFDHYQNLDGKKLLIVGAGDIGEAIAKRAEPFGVEIVGVRRSHDLKPHFTKMITLDELADELPTSDYVVNILPSNETSNDLFNKSLFNRFKSSAIFVNVGRGNAVVDNDLIAALDNKQLDYAILDVFHQEPLPEDHPFYHHPNILVTPHIAGSSEGYLTAVWTILLKQIDHLKDNTEFDHVIV</sequence>
<dbReference type="SUPFAM" id="SSF52283">
    <property type="entry name" value="Formate/glycerate dehydrogenase catalytic domain-like"/>
    <property type="match status" value="1"/>
</dbReference>
<evidence type="ECO:0000256" key="4">
    <source>
        <dbReference type="RuleBase" id="RU003719"/>
    </source>
</evidence>
<evidence type="ECO:0000256" key="2">
    <source>
        <dbReference type="ARBA" id="ARBA00023002"/>
    </source>
</evidence>
<dbReference type="PANTHER" id="PTHR43333">
    <property type="entry name" value="2-HACID_DH_C DOMAIN-CONTAINING PROTEIN"/>
    <property type="match status" value="1"/>
</dbReference>
<evidence type="ECO:0000256" key="3">
    <source>
        <dbReference type="ARBA" id="ARBA00023027"/>
    </source>
</evidence>
<organism evidence="7 8">
    <name type="scientific">Bavariicoccus seileri</name>
    <dbReference type="NCBI Taxonomy" id="549685"/>
    <lineage>
        <taxon>Bacteria</taxon>
        <taxon>Bacillati</taxon>
        <taxon>Bacillota</taxon>
        <taxon>Bacilli</taxon>
        <taxon>Lactobacillales</taxon>
        <taxon>Enterococcaceae</taxon>
        <taxon>Bavariicoccus</taxon>
    </lineage>
</organism>
<dbReference type="GO" id="GO:0051287">
    <property type="term" value="F:NAD binding"/>
    <property type="evidence" value="ECO:0007669"/>
    <property type="project" value="InterPro"/>
</dbReference>
<dbReference type="STRING" id="1121105.GCA_000421665_00011"/>
<dbReference type="InterPro" id="IPR006140">
    <property type="entry name" value="D-isomer_DH_NAD-bd"/>
</dbReference>
<feature type="domain" description="D-isomer specific 2-hydroxyacid dehydrogenase catalytic" evidence="5">
    <location>
        <begin position="6"/>
        <end position="299"/>
    </location>
</feature>
<protein>
    <submittedName>
        <fullName evidence="7">D-2-hydroxyacid dehydrogenase</fullName>
    </submittedName>
</protein>
<gene>
    <name evidence="7" type="ORF">DIW15_01795</name>
</gene>
<evidence type="ECO:0000313" key="8">
    <source>
        <dbReference type="Proteomes" id="UP000262195"/>
    </source>
</evidence>
<keyword evidence="2 4" id="KW-0560">Oxidoreductase</keyword>
<dbReference type="AlphaFoldDB" id="A0A3D4S3M5"/>
<comment type="caution">
    <text evidence="7">The sequence shown here is derived from an EMBL/GenBank/DDBJ whole genome shotgun (WGS) entry which is preliminary data.</text>
</comment>
<evidence type="ECO:0000256" key="1">
    <source>
        <dbReference type="ARBA" id="ARBA00005854"/>
    </source>
</evidence>
<dbReference type="Pfam" id="PF02826">
    <property type="entry name" value="2-Hacid_dh_C"/>
    <property type="match status" value="1"/>
</dbReference>
<evidence type="ECO:0000259" key="5">
    <source>
        <dbReference type="Pfam" id="PF00389"/>
    </source>
</evidence>
<reference evidence="7 8" key="1">
    <citation type="journal article" date="2018" name="Nat. Biotechnol.">
        <title>A standardized bacterial taxonomy based on genome phylogeny substantially revises the tree of life.</title>
        <authorList>
            <person name="Parks D.H."/>
            <person name="Chuvochina M."/>
            <person name="Waite D.W."/>
            <person name="Rinke C."/>
            <person name="Skarshewski A."/>
            <person name="Chaumeil P.A."/>
            <person name="Hugenholtz P."/>
        </authorList>
    </citation>
    <scope>NUCLEOTIDE SEQUENCE [LARGE SCALE GENOMIC DNA]</scope>
    <source>
        <strain evidence="7">UBA11306</strain>
    </source>
</reference>
<dbReference type="GO" id="GO:0016616">
    <property type="term" value="F:oxidoreductase activity, acting on the CH-OH group of donors, NAD or NADP as acceptor"/>
    <property type="evidence" value="ECO:0007669"/>
    <property type="project" value="InterPro"/>
</dbReference>
<keyword evidence="3" id="KW-0520">NAD</keyword>
<feature type="domain" description="D-isomer specific 2-hydroxyacid dehydrogenase NAD-binding" evidence="6">
    <location>
        <begin position="113"/>
        <end position="274"/>
    </location>
</feature>
<name>A0A3D4S3M5_9ENTE</name>
<dbReference type="PANTHER" id="PTHR43333:SF1">
    <property type="entry name" value="D-ISOMER SPECIFIC 2-HYDROXYACID DEHYDROGENASE NAD-BINDING DOMAIN-CONTAINING PROTEIN"/>
    <property type="match status" value="1"/>
</dbReference>